<dbReference type="PROSITE" id="PS51085">
    <property type="entry name" value="2FE2S_FER_2"/>
    <property type="match status" value="1"/>
</dbReference>
<dbReference type="PRINTS" id="PR00625">
    <property type="entry name" value="JDOMAIN"/>
</dbReference>
<gene>
    <name evidence="12" type="ORF">SAMN05443636_1663</name>
</gene>
<evidence type="ECO:0000256" key="3">
    <source>
        <dbReference type="ARBA" id="ARBA00022714"/>
    </source>
</evidence>
<evidence type="ECO:0000313" key="12">
    <source>
        <dbReference type="EMBL" id="SHH02815.1"/>
    </source>
</evidence>
<keyword evidence="13" id="KW-1185">Reference proteome</keyword>
<dbReference type="Proteomes" id="UP000184357">
    <property type="component" value="Unassembled WGS sequence"/>
</dbReference>
<evidence type="ECO:0000259" key="11">
    <source>
        <dbReference type="PROSITE" id="PS51085"/>
    </source>
</evidence>
<comment type="similarity">
    <text evidence="1">Belongs to the 2Fe2S plant-type ferredoxin family.</text>
</comment>
<dbReference type="OrthoDB" id="195646at2157"/>
<dbReference type="RefSeq" id="WP_073308360.1">
    <property type="nucleotide sequence ID" value="NZ_FQWV01000003.1"/>
</dbReference>
<dbReference type="GO" id="GO:0046872">
    <property type="term" value="F:metal ion binding"/>
    <property type="evidence" value="ECO:0007669"/>
    <property type="project" value="UniProtKB-KW"/>
</dbReference>
<keyword evidence="4" id="KW-0479">Metal-binding</keyword>
<dbReference type="SUPFAM" id="SSF54292">
    <property type="entry name" value="2Fe-2S ferredoxin-like"/>
    <property type="match status" value="1"/>
</dbReference>
<dbReference type="AlphaFoldDB" id="A0A1M5PLW6"/>
<dbReference type="PANTHER" id="PTHR43112">
    <property type="entry name" value="FERREDOXIN"/>
    <property type="match status" value="1"/>
</dbReference>
<dbReference type="InterPro" id="IPR053441">
    <property type="entry name" value="2Fe2S_Ferredoxin"/>
</dbReference>
<accession>A0A1M5PLW6</accession>
<dbReference type="InterPro" id="IPR012675">
    <property type="entry name" value="Beta-grasp_dom_sf"/>
</dbReference>
<dbReference type="Gene3D" id="3.10.20.30">
    <property type="match status" value="1"/>
</dbReference>
<dbReference type="PROSITE" id="PS50076">
    <property type="entry name" value="DNAJ_2"/>
    <property type="match status" value="1"/>
</dbReference>
<feature type="domain" description="J" evidence="10">
    <location>
        <begin position="3"/>
        <end position="74"/>
    </location>
</feature>
<organism evidence="12 13">
    <name type="scientific">Halobaculum gomorrense</name>
    <dbReference type="NCBI Taxonomy" id="43928"/>
    <lineage>
        <taxon>Archaea</taxon>
        <taxon>Methanobacteriati</taxon>
        <taxon>Methanobacteriota</taxon>
        <taxon>Stenosarchaea group</taxon>
        <taxon>Halobacteria</taxon>
        <taxon>Halobacteriales</taxon>
        <taxon>Haloferacaceae</taxon>
        <taxon>Halobaculum</taxon>
    </lineage>
</organism>
<dbReference type="SUPFAM" id="SSF46565">
    <property type="entry name" value="Chaperone J-domain"/>
    <property type="match status" value="1"/>
</dbReference>
<dbReference type="PANTHER" id="PTHR43112:SF3">
    <property type="entry name" value="FERREDOXIN-2, CHLOROPLASTIC"/>
    <property type="match status" value="1"/>
</dbReference>
<evidence type="ECO:0000313" key="13">
    <source>
        <dbReference type="Proteomes" id="UP000184357"/>
    </source>
</evidence>
<evidence type="ECO:0000256" key="9">
    <source>
        <dbReference type="SAM" id="MobiDB-lite"/>
    </source>
</evidence>
<sequence>MDSPYDVLGLDADADDAEVEQAYRRRVKEAHPDRGGSAEEFQRVREAYEVVVSGRAAPPTAEPDEADGPIDEWGTDAPPTARNGARADAAGRAGGTAASGARGSGQTGADGSAQTTTRVEYLNYEVVADHGWEVDDPDLFETAAGADLDHEDYGLFLAEPGETLLEAAEARGFAWPFACRGGACANCAVAVVDGELDSTVDNVLTDDLVDRGFRLSCIGRPVTEELRVIYNVKHLPGLDDLRLPADRFERARADY</sequence>
<comment type="cofactor">
    <cofactor evidence="8">
        <name>[2Fe-2S] cluster</name>
        <dbReference type="ChEBI" id="CHEBI:190135"/>
    </cofactor>
</comment>
<reference evidence="12 13" key="1">
    <citation type="submission" date="2016-11" db="EMBL/GenBank/DDBJ databases">
        <authorList>
            <person name="Jaros S."/>
            <person name="Januszkiewicz K."/>
            <person name="Wedrychowicz H."/>
        </authorList>
    </citation>
    <scope>NUCLEOTIDE SEQUENCE [LARGE SCALE GENOMIC DNA]</scope>
    <source>
        <strain evidence="12 13">DSM 9297</strain>
    </source>
</reference>
<dbReference type="SMART" id="SM00271">
    <property type="entry name" value="DnaJ"/>
    <property type="match status" value="1"/>
</dbReference>
<dbReference type="Pfam" id="PF00226">
    <property type="entry name" value="DnaJ"/>
    <property type="match status" value="1"/>
</dbReference>
<dbReference type="InterPro" id="IPR036010">
    <property type="entry name" value="2Fe-2S_ferredoxin-like_sf"/>
</dbReference>
<evidence type="ECO:0000256" key="1">
    <source>
        <dbReference type="ARBA" id="ARBA00007874"/>
    </source>
</evidence>
<dbReference type="GO" id="GO:0051537">
    <property type="term" value="F:2 iron, 2 sulfur cluster binding"/>
    <property type="evidence" value="ECO:0007669"/>
    <property type="project" value="UniProtKB-KW"/>
</dbReference>
<dbReference type="PROSITE" id="PS00197">
    <property type="entry name" value="2FE2S_FER_1"/>
    <property type="match status" value="1"/>
</dbReference>
<name>A0A1M5PLW6_9EURY</name>
<dbReference type="EMBL" id="FQWV01000003">
    <property type="protein sequence ID" value="SHH02815.1"/>
    <property type="molecule type" value="Genomic_DNA"/>
</dbReference>
<dbReference type="STRING" id="43928.SAMN05443636_1663"/>
<dbReference type="Pfam" id="PF00111">
    <property type="entry name" value="Fer2"/>
    <property type="match status" value="1"/>
</dbReference>
<dbReference type="InterPro" id="IPR001623">
    <property type="entry name" value="DnaJ_domain"/>
</dbReference>
<feature type="compositionally biased region" description="Acidic residues" evidence="9">
    <location>
        <begin position="62"/>
        <end position="74"/>
    </location>
</feature>
<dbReference type="NCBIfam" id="NF041393">
    <property type="entry name" value="Frdxn_Halo"/>
    <property type="match status" value="1"/>
</dbReference>
<evidence type="ECO:0000256" key="4">
    <source>
        <dbReference type="ARBA" id="ARBA00022723"/>
    </source>
</evidence>
<evidence type="ECO:0000259" key="10">
    <source>
        <dbReference type="PROSITE" id="PS50076"/>
    </source>
</evidence>
<dbReference type="CDD" id="cd06257">
    <property type="entry name" value="DnaJ"/>
    <property type="match status" value="1"/>
</dbReference>
<keyword evidence="2" id="KW-0813">Transport</keyword>
<feature type="domain" description="2Fe-2S ferredoxin-type" evidence="11">
    <location>
        <begin position="144"/>
        <end position="234"/>
    </location>
</feature>
<keyword evidence="6" id="KW-0408">Iron</keyword>
<dbReference type="InterPro" id="IPR036869">
    <property type="entry name" value="J_dom_sf"/>
</dbReference>
<dbReference type="InterPro" id="IPR001041">
    <property type="entry name" value="2Fe-2S_ferredoxin-type"/>
</dbReference>
<evidence type="ECO:0000256" key="8">
    <source>
        <dbReference type="ARBA" id="ARBA00034078"/>
    </source>
</evidence>
<dbReference type="CDD" id="cd00207">
    <property type="entry name" value="fer2"/>
    <property type="match status" value="1"/>
</dbReference>
<protein>
    <submittedName>
        <fullName evidence="12">Ferredoxin</fullName>
    </submittedName>
</protein>
<feature type="compositionally biased region" description="Low complexity" evidence="9">
    <location>
        <begin position="80"/>
        <end position="101"/>
    </location>
</feature>
<keyword evidence="5" id="KW-0249">Electron transport</keyword>
<dbReference type="InterPro" id="IPR006058">
    <property type="entry name" value="2Fe2S_fd_BS"/>
</dbReference>
<proteinExistence type="inferred from homology"/>
<evidence type="ECO:0000256" key="5">
    <source>
        <dbReference type="ARBA" id="ARBA00022982"/>
    </source>
</evidence>
<evidence type="ECO:0000256" key="6">
    <source>
        <dbReference type="ARBA" id="ARBA00023004"/>
    </source>
</evidence>
<feature type="region of interest" description="Disordered" evidence="9">
    <location>
        <begin position="53"/>
        <end position="114"/>
    </location>
</feature>
<evidence type="ECO:0000256" key="7">
    <source>
        <dbReference type="ARBA" id="ARBA00023014"/>
    </source>
</evidence>
<keyword evidence="7" id="KW-0411">Iron-sulfur</keyword>
<dbReference type="Gene3D" id="1.10.287.110">
    <property type="entry name" value="DnaJ domain"/>
    <property type="match status" value="1"/>
</dbReference>
<evidence type="ECO:0000256" key="2">
    <source>
        <dbReference type="ARBA" id="ARBA00022448"/>
    </source>
</evidence>
<keyword evidence="3" id="KW-0001">2Fe-2S</keyword>